<sequence>MDLLSQLPIELPYHTFAFLNAPEYTKPKRTSKYLKSPLETNEAHFVNLTTERETSRLQRATAALTHSDTEDVLRALFRFDTYTGIFRSFSSRYFEDFDRLVETFGRLYCASRPKIFCVARSLAETLVRLQSRFRFGNVLATELDGIPESATTEQLLNRPGVKPWNGGTAICAKMALQSDYPGLDRLQ</sequence>
<reference evidence="1 2" key="1">
    <citation type="submission" date="2017-03" db="EMBL/GenBank/DDBJ databases">
        <title>Genomes of endolithic fungi from Antarctica.</title>
        <authorList>
            <person name="Coleine C."/>
            <person name="Masonjones S."/>
            <person name="Stajich J.E."/>
        </authorList>
    </citation>
    <scope>NUCLEOTIDE SEQUENCE [LARGE SCALE GENOMIC DNA]</scope>
    <source>
        <strain evidence="1 2">CCFEE 6315</strain>
    </source>
</reference>
<name>A0A4U0TRJ8_9PEZI</name>
<dbReference type="Proteomes" id="UP000308549">
    <property type="component" value="Unassembled WGS sequence"/>
</dbReference>
<keyword evidence="2" id="KW-1185">Reference proteome</keyword>
<proteinExistence type="predicted"/>
<comment type="caution">
    <text evidence="1">The sequence shown here is derived from an EMBL/GenBank/DDBJ whole genome shotgun (WGS) entry which is preliminary data.</text>
</comment>
<protein>
    <submittedName>
        <fullName evidence="1">Uncharacterized protein</fullName>
    </submittedName>
</protein>
<gene>
    <name evidence="1" type="ORF">B0A50_05748</name>
</gene>
<organism evidence="1 2">
    <name type="scientific">Salinomyces thailandicus</name>
    <dbReference type="NCBI Taxonomy" id="706561"/>
    <lineage>
        <taxon>Eukaryota</taxon>
        <taxon>Fungi</taxon>
        <taxon>Dikarya</taxon>
        <taxon>Ascomycota</taxon>
        <taxon>Pezizomycotina</taxon>
        <taxon>Dothideomycetes</taxon>
        <taxon>Dothideomycetidae</taxon>
        <taxon>Mycosphaerellales</taxon>
        <taxon>Teratosphaeriaceae</taxon>
        <taxon>Salinomyces</taxon>
    </lineage>
</organism>
<dbReference type="AlphaFoldDB" id="A0A4U0TRJ8"/>
<evidence type="ECO:0000313" key="1">
    <source>
        <dbReference type="EMBL" id="TKA24760.1"/>
    </source>
</evidence>
<dbReference type="EMBL" id="NAJL01000041">
    <property type="protein sequence ID" value="TKA24760.1"/>
    <property type="molecule type" value="Genomic_DNA"/>
</dbReference>
<evidence type="ECO:0000313" key="2">
    <source>
        <dbReference type="Proteomes" id="UP000308549"/>
    </source>
</evidence>
<accession>A0A4U0TRJ8</accession>